<proteinExistence type="predicted"/>
<dbReference type="PANTHER" id="PTHR35175:SF2">
    <property type="entry name" value="DUF1289 DOMAIN-CONTAINING PROTEIN"/>
    <property type="match status" value="1"/>
</dbReference>
<gene>
    <name evidence="1" type="ORF">G3R48_16140</name>
</gene>
<reference evidence="1 2" key="1">
    <citation type="submission" date="2020-02" db="EMBL/GenBank/DDBJ databases">
        <title>Shewanella WXL01 sp. nov., a marine bacterium isolated from green algae in Luhuitou Fringing Reef (Northern South China Sea).</title>
        <authorList>
            <person name="Wang X."/>
        </authorList>
    </citation>
    <scope>NUCLEOTIDE SEQUENCE [LARGE SCALE GENOMIC DNA]</scope>
    <source>
        <strain evidence="1 2">MCCC 1A01895</strain>
    </source>
</reference>
<dbReference type="Pfam" id="PF06945">
    <property type="entry name" value="DUF1289"/>
    <property type="match status" value="1"/>
</dbReference>
<dbReference type="EMBL" id="JAAIKR010000021">
    <property type="protein sequence ID" value="MBR9729502.1"/>
    <property type="molecule type" value="Genomic_DNA"/>
</dbReference>
<sequence length="64" mass="7356">MLLKDNSRVVSPCRRNCCLDNNDTCVGCFRSLEEILAWHYMSDSQKNDLLQTLKFRAGGSFNIK</sequence>
<comment type="caution">
    <text evidence="1">The sequence shown here is derived from an EMBL/GenBank/DDBJ whole genome shotgun (WGS) entry which is preliminary data.</text>
</comment>
<dbReference type="InterPro" id="IPR010710">
    <property type="entry name" value="DUF1289"/>
</dbReference>
<keyword evidence="2" id="KW-1185">Reference proteome</keyword>
<accession>A0ABS5I645</accession>
<organism evidence="1 2">
    <name type="scientific">Shewanella intestini</name>
    <dbReference type="NCBI Taxonomy" id="2017544"/>
    <lineage>
        <taxon>Bacteria</taxon>
        <taxon>Pseudomonadati</taxon>
        <taxon>Pseudomonadota</taxon>
        <taxon>Gammaproteobacteria</taxon>
        <taxon>Alteromonadales</taxon>
        <taxon>Shewanellaceae</taxon>
        <taxon>Shewanella</taxon>
    </lineage>
</organism>
<dbReference type="Proteomes" id="UP000811844">
    <property type="component" value="Unassembled WGS sequence"/>
</dbReference>
<protein>
    <submittedName>
        <fullName evidence="1">DUF1289 domain-containing protein</fullName>
    </submittedName>
</protein>
<dbReference type="PANTHER" id="PTHR35175">
    <property type="entry name" value="DUF1289 DOMAIN-CONTAINING PROTEIN"/>
    <property type="match status" value="1"/>
</dbReference>
<evidence type="ECO:0000313" key="1">
    <source>
        <dbReference type="EMBL" id="MBR9729502.1"/>
    </source>
</evidence>
<evidence type="ECO:0000313" key="2">
    <source>
        <dbReference type="Proteomes" id="UP000811844"/>
    </source>
</evidence>
<name>A0ABS5I645_9GAMM</name>
<dbReference type="RefSeq" id="WP_153666237.1">
    <property type="nucleotide sequence ID" value="NZ_JAAIKR010000021.1"/>
</dbReference>